<comment type="catalytic activity">
    <reaction evidence="2 4">
        <text>L-methionyl-[protein] + [thioredoxin]-disulfide + H2O = L-methionyl-(S)-S-oxide-[protein] + [thioredoxin]-dithiol</text>
        <dbReference type="Rhea" id="RHEA:14217"/>
        <dbReference type="Rhea" id="RHEA-COMP:10698"/>
        <dbReference type="Rhea" id="RHEA-COMP:10700"/>
        <dbReference type="Rhea" id="RHEA-COMP:12313"/>
        <dbReference type="Rhea" id="RHEA-COMP:12315"/>
        <dbReference type="ChEBI" id="CHEBI:15377"/>
        <dbReference type="ChEBI" id="CHEBI:16044"/>
        <dbReference type="ChEBI" id="CHEBI:29950"/>
        <dbReference type="ChEBI" id="CHEBI:44120"/>
        <dbReference type="ChEBI" id="CHEBI:50058"/>
        <dbReference type="EC" id="1.8.4.11"/>
    </reaction>
</comment>
<dbReference type="GO" id="GO:0008113">
    <property type="term" value="F:peptide-methionine (S)-S-oxide reductase activity"/>
    <property type="evidence" value="ECO:0007669"/>
    <property type="project" value="UniProtKB-UniRule"/>
</dbReference>
<dbReference type="EMBL" id="FQZF01000018">
    <property type="protein sequence ID" value="SHJ71296.1"/>
    <property type="molecule type" value="Genomic_DNA"/>
</dbReference>
<gene>
    <name evidence="4" type="primary">msrA</name>
    <name evidence="6" type="ORF">SAMN02745194_03200</name>
</gene>
<dbReference type="STRING" id="198092.SAMN02745194_03200"/>
<dbReference type="NCBIfam" id="TIGR00401">
    <property type="entry name" value="msrA"/>
    <property type="match status" value="1"/>
</dbReference>
<dbReference type="Proteomes" id="UP000184387">
    <property type="component" value="Unassembled WGS sequence"/>
</dbReference>
<accession>A0A1M6LJA3</accession>
<comment type="similarity">
    <text evidence="4">Belongs to the MsrA Met sulfoxide reductase family.</text>
</comment>
<evidence type="ECO:0000313" key="7">
    <source>
        <dbReference type="Proteomes" id="UP000184387"/>
    </source>
</evidence>
<dbReference type="PANTHER" id="PTHR43774:SF1">
    <property type="entry name" value="PEPTIDE METHIONINE SULFOXIDE REDUCTASE MSRA 2"/>
    <property type="match status" value="1"/>
</dbReference>
<name>A0A1M6LJA3_9PROT</name>
<evidence type="ECO:0000256" key="3">
    <source>
        <dbReference type="ARBA" id="ARBA00048782"/>
    </source>
</evidence>
<dbReference type="InterPro" id="IPR002569">
    <property type="entry name" value="Met_Sox_Rdtase_MsrA_dom"/>
</dbReference>
<evidence type="ECO:0000259" key="5">
    <source>
        <dbReference type="Pfam" id="PF01625"/>
    </source>
</evidence>
<protein>
    <recommendedName>
        <fullName evidence="4">Peptide methionine sulfoxide reductase MsrA</fullName>
        <shortName evidence="4">Protein-methionine-S-oxide reductase</shortName>
        <ecNumber evidence="4">1.8.4.11</ecNumber>
    </recommendedName>
    <alternativeName>
        <fullName evidence="4">Peptide-methionine (S)-S-oxide reductase</fullName>
        <shortName evidence="4">Peptide Met(O) reductase</shortName>
    </alternativeName>
</protein>
<dbReference type="GO" id="GO:0033744">
    <property type="term" value="F:L-methionine:thioredoxin-disulfide S-oxidoreductase activity"/>
    <property type="evidence" value="ECO:0007669"/>
    <property type="project" value="RHEA"/>
</dbReference>
<comment type="catalytic activity">
    <reaction evidence="3 4">
        <text>[thioredoxin]-disulfide + L-methionine + H2O = L-methionine (S)-S-oxide + [thioredoxin]-dithiol</text>
        <dbReference type="Rhea" id="RHEA:19993"/>
        <dbReference type="Rhea" id="RHEA-COMP:10698"/>
        <dbReference type="Rhea" id="RHEA-COMP:10700"/>
        <dbReference type="ChEBI" id="CHEBI:15377"/>
        <dbReference type="ChEBI" id="CHEBI:29950"/>
        <dbReference type="ChEBI" id="CHEBI:50058"/>
        <dbReference type="ChEBI" id="CHEBI:57844"/>
        <dbReference type="ChEBI" id="CHEBI:58772"/>
        <dbReference type="EC" id="1.8.4.11"/>
    </reaction>
</comment>
<proteinExistence type="inferred from homology"/>
<dbReference type="EC" id="1.8.4.11" evidence="4"/>
<dbReference type="PANTHER" id="PTHR43774">
    <property type="entry name" value="PEPTIDE METHIONINE SULFOXIDE REDUCTASE"/>
    <property type="match status" value="1"/>
</dbReference>
<feature type="active site" evidence="4">
    <location>
        <position position="21"/>
    </location>
</feature>
<evidence type="ECO:0000256" key="2">
    <source>
        <dbReference type="ARBA" id="ARBA00047806"/>
    </source>
</evidence>
<feature type="domain" description="Peptide methionine sulphoxide reductase MsrA" evidence="5">
    <location>
        <begin position="15"/>
        <end position="166"/>
    </location>
</feature>
<dbReference type="SUPFAM" id="SSF55068">
    <property type="entry name" value="Peptide methionine sulfoxide reductase"/>
    <property type="match status" value="1"/>
</dbReference>
<sequence length="190" mass="20795">MTQSPQNPGSGSQVALLGGGCFWCLDAVYRNLEGVSEVVSGYAGGHVANPSYEQVCGKATGHAEVVRVVFDPAVISYADILRVFFTIHDPTTKDRQGADVGPQYRSVIFFADAEQEAVAKEVIAEVEREGLYSGRVVTELAPAPQFWSAEPEHQDYFNRNPWSGYCRAVVAPKVAKFRKGFAHRLKERAA</sequence>
<keyword evidence="1 4" id="KW-0560">Oxidoreductase</keyword>
<dbReference type="OrthoDB" id="4174719at2"/>
<dbReference type="AlphaFoldDB" id="A0A1M6LJA3"/>
<dbReference type="InterPro" id="IPR036509">
    <property type="entry name" value="Met_Sox_Rdtase_MsrA_sf"/>
</dbReference>
<dbReference type="RefSeq" id="WP_073136466.1">
    <property type="nucleotide sequence ID" value="NZ_FQZF01000018.1"/>
</dbReference>
<reference evidence="6 7" key="1">
    <citation type="submission" date="2016-11" db="EMBL/GenBank/DDBJ databases">
        <authorList>
            <person name="Jaros S."/>
            <person name="Januszkiewicz K."/>
            <person name="Wedrychowicz H."/>
        </authorList>
    </citation>
    <scope>NUCLEOTIDE SEQUENCE [LARGE SCALE GENOMIC DNA]</scope>
    <source>
        <strain evidence="6 7">DSM 14916</strain>
    </source>
</reference>
<organism evidence="6 7">
    <name type="scientific">Muricoccus roseus</name>
    <dbReference type="NCBI Taxonomy" id="198092"/>
    <lineage>
        <taxon>Bacteria</taxon>
        <taxon>Pseudomonadati</taxon>
        <taxon>Pseudomonadota</taxon>
        <taxon>Alphaproteobacteria</taxon>
        <taxon>Acetobacterales</taxon>
        <taxon>Roseomonadaceae</taxon>
        <taxon>Muricoccus</taxon>
    </lineage>
</organism>
<dbReference type="HAMAP" id="MF_01401">
    <property type="entry name" value="MsrA"/>
    <property type="match status" value="1"/>
</dbReference>
<comment type="function">
    <text evidence="4">Has an important function as a repair enzyme for proteins that have been inactivated by oxidation. Catalyzes the reversible oxidation-reduction of methionine sulfoxide in proteins to methionine.</text>
</comment>
<dbReference type="Gene3D" id="3.30.1060.10">
    <property type="entry name" value="Peptide methionine sulphoxide reductase MsrA"/>
    <property type="match status" value="1"/>
</dbReference>
<keyword evidence="7" id="KW-1185">Reference proteome</keyword>
<evidence type="ECO:0000313" key="6">
    <source>
        <dbReference type="EMBL" id="SHJ71296.1"/>
    </source>
</evidence>
<dbReference type="Pfam" id="PF01625">
    <property type="entry name" value="PMSR"/>
    <property type="match status" value="1"/>
</dbReference>
<evidence type="ECO:0000256" key="4">
    <source>
        <dbReference type="HAMAP-Rule" id="MF_01401"/>
    </source>
</evidence>
<evidence type="ECO:0000256" key="1">
    <source>
        <dbReference type="ARBA" id="ARBA00023002"/>
    </source>
</evidence>